<gene>
    <name evidence="1" type="ORF">OCBIM_22020008mg</name>
</gene>
<accession>A0A0L8H8W4</accession>
<reference evidence="1" key="1">
    <citation type="submission" date="2015-07" db="EMBL/GenBank/DDBJ databases">
        <title>MeaNS - Measles Nucleotide Surveillance Program.</title>
        <authorList>
            <person name="Tran T."/>
            <person name="Druce J."/>
        </authorList>
    </citation>
    <scope>NUCLEOTIDE SEQUENCE</scope>
    <source>
        <strain evidence="1">UCB-OBI-ISO-001</strain>
        <tissue evidence="1">Gonad</tissue>
    </source>
</reference>
<sequence>MFVSLFNEKVKLFLFFVFSFSPSRRHVNCVFYLHSTGRRKFYLFICCWWRKISQISTAK</sequence>
<evidence type="ECO:0000313" key="1">
    <source>
        <dbReference type="EMBL" id="KOF85627.1"/>
    </source>
</evidence>
<protein>
    <submittedName>
        <fullName evidence="1">Uncharacterized protein</fullName>
    </submittedName>
</protein>
<name>A0A0L8H8W4_OCTBM</name>
<proteinExistence type="predicted"/>
<dbReference type="AlphaFoldDB" id="A0A0L8H8W4"/>
<organism evidence="1">
    <name type="scientific">Octopus bimaculoides</name>
    <name type="common">California two-spotted octopus</name>
    <dbReference type="NCBI Taxonomy" id="37653"/>
    <lineage>
        <taxon>Eukaryota</taxon>
        <taxon>Metazoa</taxon>
        <taxon>Spiralia</taxon>
        <taxon>Lophotrochozoa</taxon>
        <taxon>Mollusca</taxon>
        <taxon>Cephalopoda</taxon>
        <taxon>Coleoidea</taxon>
        <taxon>Octopodiformes</taxon>
        <taxon>Octopoda</taxon>
        <taxon>Incirrata</taxon>
        <taxon>Octopodidae</taxon>
        <taxon>Octopus</taxon>
    </lineage>
</organism>
<dbReference type="EMBL" id="KQ418841">
    <property type="protein sequence ID" value="KOF85627.1"/>
    <property type="molecule type" value="Genomic_DNA"/>
</dbReference>